<name>A0A1G8STB7_9GAMM</name>
<dbReference type="RefSeq" id="WP_089684269.1">
    <property type="nucleotide sequence ID" value="NZ_FNES01000004.1"/>
</dbReference>
<evidence type="ECO:0000313" key="2">
    <source>
        <dbReference type="EMBL" id="SDJ32486.1"/>
    </source>
</evidence>
<evidence type="ECO:0008006" key="4">
    <source>
        <dbReference type="Google" id="ProtNLM"/>
    </source>
</evidence>
<evidence type="ECO:0000256" key="1">
    <source>
        <dbReference type="ARBA" id="ARBA00006532"/>
    </source>
</evidence>
<accession>A0A1G8STB7</accession>
<protein>
    <recommendedName>
        <fullName evidence="4">[NiFe] hydrogenase assembly chaperone, HybE family</fullName>
    </recommendedName>
</protein>
<dbReference type="STRING" id="376427.SAMN04487954_10497"/>
<dbReference type="EMBL" id="FNES01000004">
    <property type="protein sequence ID" value="SDJ32486.1"/>
    <property type="molecule type" value="Genomic_DNA"/>
</dbReference>
<dbReference type="InterPro" id="IPR023994">
    <property type="entry name" value="NiFe-hyd_HybE"/>
</dbReference>
<keyword evidence="3" id="KW-1185">Reference proteome</keyword>
<dbReference type="InterPro" id="IPR038530">
    <property type="entry name" value="NiFe-hyd_HybE_sf"/>
</dbReference>
<reference evidence="2 3" key="1">
    <citation type="submission" date="2016-10" db="EMBL/GenBank/DDBJ databases">
        <authorList>
            <person name="de Groot N.N."/>
        </authorList>
    </citation>
    <scope>NUCLEOTIDE SEQUENCE [LARGE SCALE GENOMIC DNA]</scope>
    <source>
        <strain evidence="2 3">CGMCC 1.6133</strain>
    </source>
</reference>
<dbReference type="OrthoDB" id="6163010at2"/>
<dbReference type="Pfam" id="PF11939">
    <property type="entry name" value="NiFe-hyd_HybE"/>
    <property type="match status" value="1"/>
</dbReference>
<comment type="similarity">
    <text evidence="1">Belongs to the HupJ family.</text>
</comment>
<gene>
    <name evidence="2" type="ORF">SAMN04487954_10497</name>
</gene>
<organism evidence="2 3">
    <name type="scientific">Billgrantia gudaonensis</name>
    <dbReference type="NCBI Taxonomy" id="376427"/>
    <lineage>
        <taxon>Bacteria</taxon>
        <taxon>Pseudomonadati</taxon>
        <taxon>Pseudomonadota</taxon>
        <taxon>Gammaproteobacteria</taxon>
        <taxon>Oceanospirillales</taxon>
        <taxon>Halomonadaceae</taxon>
        <taxon>Billgrantia</taxon>
    </lineage>
</organism>
<proteinExistence type="inferred from homology"/>
<dbReference type="Gene3D" id="3.30.1460.40">
    <property type="entry name" value="[NiFe]-hydrogenase assembly chaperone, HybE"/>
    <property type="match status" value="1"/>
</dbReference>
<sequence length="146" mass="16258">MQSLSLDQYERLRRLATTWEQDRREELAAASNANSRLSVDTLCFQTFDAGPEQGHEQAYLAGALITPVSLSLVLVPAEPGNPAPQPGRRQAFGFPSGRYPFTAECLSDGTWLWRCELLDDLSDLDAAEEASRLAQRLMERVMTPET</sequence>
<dbReference type="AlphaFoldDB" id="A0A1G8STB7"/>
<dbReference type="Proteomes" id="UP000198525">
    <property type="component" value="Unassembled WGS sequence"/>
</dbReference>
<evidence type="ECO:0000313" key="3">
    <source>
        <dbReference type="Proteomes" id="UP000198525"/>
    </source>
</evidence>